<evidence type="ECO:0000313" key="1">
    <source>
        <dbReference type="EMBL" id="SMC44420.1"/>
    </source>
</evidence>
<protein>
    <submittedName>
        <fullName evidence="1">Uncharacterized protein</fullName>
    </submittedName>
</protein>
<proteinExistence type="predicted"/>
<dbReference type="RefSeq" id="WP_084060507.1">
    <property type="nucleotide sequence ID" value="NZ_FWXO01000001.1"/>
</dbReference>
<reference evidence="1 2" key="1">
    <citation type="submission" date="2017-04" db="EMBL/GenBank/DDBJ databases">
        <authorList>
            <person name="Afonso C.L."/>
            <person name="Miller P.J."/>
            <person name="Scott M.A."/>
            <person name="Spackman E."/>
            <person name="Goraichik I."/>
            <person name="Dimitrov K.M."/>
            <person name="Suarez D.L."/>
            <person name="Swayne D.E."/>
        </authorList>
    </citation>
    <scope>NUCLEOTIDE SEQUENCE [LARGE SCALE GENOMIC DNA]</scope>
    <source>
        <strain evidence="1 2">DSM 21164</strain>
    </source>
</reference>
<dbReference type="EMBL" id="FWXO01000001">
    <property type="protein sequence ID" value="SMC44420.1"/>
    <property type="molecule type" value="Genomic_DNA"/>
</dbReference>
<dbReference type="AlphaFoldDB" id="A0A1W1Z7I8"/>
<accession>A0A1W1Z7I8</accession>
<dbReference type="STRING" id="504486.SAMN05660703_1246"/>
<organism evidence="1 2">
    <name type="scientific">Cellulophaga tyrosinoxydans</name>
    <dbReference type="NCBI Taxonomy" id="504486"/>
    <lineage>
        <taxon>Bacteria</taxon>
        <taxon>Pseudomonadati</taxon>
        <taxon>Bacteroidota</taxon>
        <taxon>Flavobacteriia</taxon>
        <taxon>Flavobacteriales</taxon>
        <taxon>Flavobacteriaceae</taxon>
        <taxon>Cellulophaga</taxon>
    </lineage>
</organism>
<evidence type="ECO:0000313" key="2">
    <source>
        <dbReference type="Proteomes" id="UP000192360"/>
    </source>
</evidence>
<keyword evidence="2" id="KW-1185">Reference proteome</keyword>
<name>A0A1W1Z7I8_9FLAO</name>
<dbReference type="Proteomes" id="UP000192360">
    <property type="component" value="Unassembled WGS sequence"/>
</dbReference>
<gene>
    <name evidence="1" type="ORF">SAMN05660703_1246</name>
</gene>
<sequence>MAAYLLEYKNPSSILLINTPREKIPKISDNNFILELGKKYSEELTLEQLVFRGNYINEKVSECERNILDKVTGKCNDLRNNLEQIKKQVIDDHVNVKFNEFVYAQGTLLGNKLYGSQWTRRPEYGWLRNETNISEIIQILNYLDQRNYNTADVEFVKEAIAFSNKPILEIQGTTREMLISEINIYTNVLETHGNPSEKELSGYLKEINKSFTEFSNDELYSYYLTTRDLRLRMQLRRWVTVITAIVQSFDPVLDLALFELGSTLTIKFLTKLPQALKSPEVLAILNRLITSSPKNSLKGFRYAEKFGFKTYAEHVKVFEALNVLRSELGVQIHHLIEQRLLTNPNVAKWLGSNTRNWQSLVLTEAEHNLFTQRWKAAIGYDGKAIGWTGYRTSTAPISAVQQAAKEIYKDYPEILKVLGL</sequence>
<dbReference type="OrthoDB" id="2972467at2"/>